<gene>
    <name evidence="7" type="ORF">PKB_4296</name>
</gene>
<dbReference type="InterPro" id="IPR018060">
    <property type="entry name" value="HTH_AraC"/>
</dbReference>
<dbReference type="Pfam" id="PF12833">
    <property type="entry name" value="HTH_18"/>
    <property type="match status" value="1"/>
</dbReference>
<dbReference type="GO" id="GO:0003700">
    <property type="term" value="F:DNA-binding transcription factor activity"/>
    <property type="evidence" value="ECO:0007669"/>
    <property type="project" value="InterPro"/>
</dbReference>
<dbReference type="SMART" id="SM00342">
    <property type="entry name" value="HTH_ARAC"/>
    <property type="match status" value="1"/>
</dbReference>
<evidence type="ECO:0000256" key="4">
    <source>
        <dbReference type="ARBA" id="ARBA00023163"/>
    </source>
</evidence>
<proteinExistence type="predicted"/>
<reference evidence="7 8" key="1">
    <citation type="submission" date="2013-03" db="EMBL/GenBank/DDBJ databases">
        <authorList>
            <person name="Linke B."/>
        </authorList>
    </citation>
    <scope>NUCLEOTIDE SEQUENCE [LARGE SCALE GENOMIC DNA]</scope>
    <source>
        <strain evidence="7 8">B13</strain>
    </source>
</reference>
<dbReference type="InterPro" id="IPR009057">
    <property type="entry name" value="Homeodomain-like_sf"/>
</dbReference>
<dbReference type="SUPFAM" id="SSF46689">
    <property type="entry name" value="Homeodomain-like"/>
    <property type="match status" value="2"/>
</dbReference>
<dbReference type="PANTHER" id="PTHR46796">
    <property type="entry name" value="HTH-TYPE TRANSCRIPTIONAL ACTIVATOR RHAS-RELATED"/>
    <property type="match status" value="1"/>
</dbReference>
<dbReference type="PROSITE" id="PS01124">
    <property type="entry name" value="HTH_ARAC_FAMILY_2"/>
    <property type="match status" value="1"/>
</dbReference>
<dbReference type="AlphaFoldDB" id="A0A024HLA5"/>
<dbReference type="PANTHER" id="PTHR46796:SF14">
    <property type="entry name" value="TRANSCRIPTIONAL REGULATORY PROTEIN"/>
    <property type="match status" value="1"/>
</dbReference>
<dbReference type="PRINTS" id="PR00032">
    <property type="entry name" value="HTHARAC"/>
</dbReference>
<dbReference type="InterPro" id="IPR050204">
    <property type="entry name" value="AraC_XylS_family_regulators"/>
</dbReference>
<reference evidence="7 8" key="2">
    <citation type="submission" date="2014-05" db="EMBL/GenBank/DDBJ databases">
        <title>Genome sequence of the 3-chlorobenzoate degrading bacterium Pseudomonas knackmussii B13 shows multiple evidence for horizontal gene transfer.</title>
        <authorList>
            <person name="Miyazaki R."/>
            <person name="Bertelli C."/>
            <person name="Falquet L."/>
            <person name="Robinson-Rechavi M."/>
            <person name="Gharib W."/>
            <person name="Roy S."/>
            <person name="Van der Meer J.R."/>
        </authorList>
    </citation>
    <scope>NUCLEOTIDE SEQUENCE [LARGE SCALE GENOMIC DNA]</scope>
    <source>
        <strain evidence="7 8">B13</strain>
    </source>
</reference>
<feature type="domain" description="HTH araC/xylS-type" evidence="6">
    <location>
        <begin position="24"/>
        <end position="120"/>
    </location>
</feature>
<comment type="function">
    <text evidence="5">Regulatory protein of the TOL plasmid xyl operons. XylS activates the xylXYZLTEGFJQKIH operon required for the degradation of toluene, m-xylene and p-xylene.</text>
</comment>
<keyword evidence="3" id="KW-0238">DNA-binding</keyword>
<dbReference type="HOGENOM" id="CLU_000445_81_5_6"/>
<evidence type="ECO:0000313" key="8">
    <source>
        <dbReference type="Proteomes" id="UP000025241"/>
    </source>
</evidence>
<dbReference type="eggNOG" id="COG4977">
    <property type="taxonomic scope" value="Bacteria"/>
</dbReference>
<organism evidence="7 8">
    <name type="scientific">Pseudomonas knackmussii (strain DSM 6978 / CCUG 54928 / LMG 23759 / B13)</name>
    <dbReference type="NCBI Taxonomy" id="1301098"/>
    <lineage>
        <taxon>Bacteria</taxon>
        <taxon>Pseudomonadati</taxon>
        <taxon>Pseudomonadota</taxon>
        <taxon>Gammaproteobacteria</taxon>
        <taxon>Pseudomonadales</taxon>
        <taxon>Pseudomonadaceae</taxon>
        <taxon>Pseudomonas</taxon>
    </lineage>
</organism>
<dbReference type="GO" id="GO:0009893">
    <property type="term" value="P:positive regulation of metabolic process"/>
    <property type="evidence" value="ECO:0007669"/>
    <property type="project" value="UniProtKB-ARBA"/>
</dbReference>
<dbReference type="OrthoDB" id="110167at2"/>
<dbReference type="GO" id="GO:0005737">
    <property type="term" value="C:cytoplasm"/>
    <property type="evidence" value="ECO:0007669"/>
    <property type="project" value="UniProtKB-SubCell"/>
</dbReference>
<name>A0A024HLA5_PSEKB</name>
<dbReference type="PATRIC" id="fig|1301098.3.peg.4300"/>
<keyword evidence="8" id="KW-1185">Reference proteome</keyword>
<dbReference type="Gene3D" id="1.10.10.60">
    <property type="entry name" value="Homeodomain-like"/>
    <property type="match status" value="2"/>
</dbReference>
<evidence type="ECO:0000256" key="2">
    <source>
        <dbReference type="ARBA" id="ARBA00023015"/>
    </source>
</evidence>
<dbReference type="EMBL" id="HG322950">
    <property type="protein sequence ID" value="CDF85621.1"/>
    <property type="molecule type" value="Genomic_DNA"/>
</dbReference>
<keyword evidence="4" id="KW-0804">Transcription</keyword>
<dbReference type="KEGG" id="pkc:PKB_4296"/>
<comment type="subcellular location">
    <subcellularLocation>
        <location evidence="1">Cytoplasm</location>
    </subcellularLocation>
</comment>
<evidence type="ECO:0000259" key="6">
    <source>
        <dbReference type="PROSITE" id="PS01124"/>
    </source>
</evidence>
<evidence type="ECO:0000313" key="7">
    <source>
        <dbReference type="EMBL" id="CDF85621.1"/>
    </source>
</evidence>
<evidence type="ECO:0000256" key="3">
    <source>
        <dbReference type="ARBA" id="ARBA00023125"/>
    </source>
</evidence>
<dbReference type="PROSITE" id="PS00041">
    <property type="entry name" value="HTH_ARAC_FAMILY_1"/>
    <property type="match status" value="1"/>
</dbReference>
<evidence type="ECO:0000256" key="5">
    <source>
        <dbReference type="ARBA" id="ARBA00037345"/>
    </source>
</evidence>
<dbReference type="STRING" id="1301098.PKB_4296"/>
<dbReference type="InterPro" id="IPR020449">
    <property type="entry name" value="Tscrpt_reg_AraC-type_HTH"/>
</dbReference>
<dbReference type="Proteomes" id="UP000025241">
    <property type="component" value="Chromosome I"/>
</dbReference>
<accession>A0A024HLA5</accession>
<evidence type="ECO:0000256" key="1">
    <source>
        <dbReference type="ARBA" id="ARBA00004496"/>
    </source>
</evidence>
<sequence>MLSRSIERSAGSAPTRKLACWQEERARRLILAHLESGISVTLLAEACALSRSDFTRKFKASIGHSPQEWMRLQRVEKAKRLLAEATLPLAEIGLECGFYDQAHFCRVFNRLTGLSPSAWR</sequence>
<dbReference type="GO" id="GO:0043565">
    <property type="term" value="F:sequence-specific DNA binding"/>
    <property type="evidence" value="ECO:0007669"/>
    <property type="project" value="InterPro"/>
</dbReference>
<dbReference type="InterPro" id="IPR018062">
    <property type="entry name" value="HTH_AraC-typ_CS"/>
</dbReference>
<keyword evidence="2" id="KW-0805">Transcription regulation</keyword>
<dbReference type="RefSeq" id="WP_043254241.1">
    <property type="nucleotide sequence ID" value="NZ_HG322950.1"/>
</dbReference>
<protein>
    <recommendedName>
        <fullName evidence="6">HTH araC/xylS-type domain-containing protein</fullName>
    </recommendedName>
</protein>